<feature type="compositionally biased region" description="Low complexity" evidence="1">
    <location>
        <begin position="49"/>
        <end position="64"/>
    </location>
</feature>
<organism evidence="2">
    <name type="scientific">Rhizophagus irregularis (strain DAOM 181602 / DAOM 197198 / MUCL 43194)</name>
    <name type="common">Arbuscular mycorrhizal fungus</name>
    <name type="synonym">Glomus intraradices</name>
    <dbReference type="NCBI Taxonomy" id="747089"/>
    <lineage>
        <taxon>Eukaryota</taxon>
        <taxon>Fungi</taxon>
        <taxon>Fungi incertae sedis</taxon>
        <taxon>Mucoromycota</taxon>
        <taxon>Glomeromycotina</taxon>
        <taxon>Glomeromycetes</taxon>
        <taxon>Glomerales</taxon>
        <taxon>Glomeraceae</taxon>
        <taxon>Rhizophagus</taxon>
    </lineage>
</organism>
<evidence type="ECO:0000313" key="2">
    <source>
        <dbReference type="EMBL" id="ERZ95539.1"/>
    </source>
</evidence>
<sequence>MSRNDNQSSSNFSKLGAFLEGGTLDSSLNDSNSSNQTRTPLLSVILSSITSTGSGTGSEPTISPAKSFRAVLNRNANSPNDS</sequence>
<dbReference type="EMBL" id="KI301173">
    <property type="protein sequence ID" value="ERZ95539.1"/>
    <property type="molecule type" value="Genomic_DNA"/>
</dbReference>
<reference evidence="2" key="1">
    <citation type="submission" date="2013-07" db="EMBL/GenBank/DDBJ databases">
        <title>The genome of an arbuscular mycorrhizal fungus provides insights into the evolution of the oldest plant symbiosis.</title>
        <authorList>
            <consortium name="DOE Joint Genome Institute"/>
            <person name="Tisserant E."/>
            <person name="Malbreil M."/>
            <person name="Kuo A."/>
            <person name="Kohler A."/>
            <person name="Symeonidi A."/>
            <person name="Balestrini R."/>
            <person name="Charron P."/>
            <person name="Duensing N."/>
            <person name="Frei-dit-Frey N."/>
            <person name="Gianinazzi-Pearson V."/>
            <person name="Gilbert B."/>
            <person name="Handa Y."/>
            <person name="Hijri M."/>
            <person name="Kaul R."/>
            <person name="Kawaguchi M."/>
            <person name="Krajinski F."/>
            <person name="Lammers P."/>
            <person name="Lapierre D."/>
            <person name="Masclaux F.G."/>
            <person name="Murat C."/>
            <person name="Morin E."/>
            <person name="Ndikumana S."/>
            <person name="Pagni M."/>
            <person name="Petitpierre D."/>
            <person name="Requena N."/>
            <person name="Rosikiewicz P."/>
            <person name="Riley R."/>
            <person name="Saito K."/>
            <person name="San Clemente H."/>
            <person name="Shapiro H."/>
            <person name="van Tuinen D."/>
            <person name="Becard G."/>
            <person name="Bonfante P."/>
            <person name="Paszkowski U."/>
            <person name="Shachar-Hill Y."/>
            <person name="Young J.P."/>
            <person name="Sanders I.R."/>
            <person name="Henrissat B."/>
            <person name="Rensing S.A."/>
            <person name="Grigoriev I.V."/>
            <person name="Corradi N."/>
            <person name="Roux C."/>
            <person name="Martin F."/>
        </authorList>
    </citation>
    <scope>NUCLEOTIDE SEQUENCE</scope>
    <source>
        <strain evidence="2">DAOM 197198</strain>
    </source>
</reference>
<name>U9SI70_RHIID</name>
<dbReference type="AlphaFoldDB" id="U9SI70"/>
<proteinExistence type="predicted"/>
<dbReference type="VEuPathDB" id="FungiDB:RhiirFUN_000461"/>
<dbReference type="HOGENOM" id="CLU_2559483_0_0_1"/>
<feature type="region of interest" description="Disordered" evidence="1">
    <location>
        <begin position="49"/>
        <end position="82"/>
    </location>
</feature>
<protein>
    <submittedName>
        <fullName evidence="2">Uncharacterized protein</fullName>
    </submittedName>
</protein>
<gene>
    <name evidence="2" type="ORF">GLOINDRAFT_1434</name>
</gene>
<accession>U9SI70</accession>
<evidence type="ECO:0000256" key="1">
    <source>
        <dbReference type="SAM" id="MobiDB-lite"/>
    </source>
</evidence>